<dbReference type="SUPFAM" id="SSF52540">
    <property type="entry name" value="P-loop containing nucleoside triphosphate hydrolases"/>
    <property type="match status" value="1"/>
</dbReference>
<dbReference type="AlphaFoldDB" id="A0A3D9CE15"/>
<dbReference type="InterPro" id="IPR003593">
    <property type="entry name" value="AAA+_ATPase"/>
</dbReference>
<keyword evidence="6" id="KW-1185">Reference proteome</keyword>
<accession>A0A3D9CE15</accession>
<dbReference type="PROSITE" id="PS00211">
    <property type="entry name" value="ABC_TRANSPORTER_1"/>
    <property type="match status" value="1"/>
</dbReference>
<evidence type="ECO:0000256" key="2">
    <source>
        <dbReference type="ARBA" id="ARBA00022741"/>
    </source>
</evidence>
<evidence type="ECO:0000313" key="5">
    <source>
        <dbReference type="EMBL" id="REC63741.1"/>
    </source>
</evidence>
<evidence type="ECO:0000259" key="4">
    <source>
        <dbReference type="PROSITE" id="PS50893"/>
    </source>
</evidence>
<proteinExistence type="predicted"/>
<name>A0A3D9CE15_9FLAO</name>
<dbReference type="Pfam" id="PF00005">
    <property type="entry name" value="ABC_tran"/>
    <property type="match status" value="1"/>
</dbReference>
<dbReference type="InterPro" id="IPR003439">
    <property type="entry name" value="ABC_transporter-like_ATP-bd"/>
</dbReference>
<dbReference type="RefSeq" id="WP_115968819.1">
    <property type="nucleotide sequence ID" value="NZ_QNVT01000002.1"/>
</dbReference>
<reference evidence="6" key="1">
    <citation type="submission" date="2018-06" db="EMBL/GenBank/DDBJ databases">
        <authorList>
            <person name="Lum Nde A."/>
            <person name="Hugo C."/>
        </authorList>
    </citation>
    <scope>NUCLEOTIDE SEQUENCE [LARGE SCALE GENOMIC DNA]</scope>
    <source>
        <strain evidence="6">1_F178</strain>
    </source>
</reference>
<dbReference type="Gene3D" id="3.40.50.300">
    <property type="entry name" value="P-loop containing nucleotide triphosphate hydrolases"/>
    <property type="match status" value="1"/>
</dbReference>
<dbReference type="EMBL" id="QNVT01000002">
    <property type="protein sequence ID" value="REC63741.1"/>
    <property type="molecule type" value="Genomic_DNA"/>
</dbReference>
<sequence length="260" mass="29046">MENKKNFITQCIKLPTSDEPLIEFKNVYKSYGNNKVLNGINFTVKKGENLVILGKSGSGKSVAVKCLVGLTKVDKGEIFISGKDITKLDEEELNRIRMKIGFLFQNGALYDSMTVRQNLVFTLQHNNKNLTEQETESAVKEALQNVGLEEAIDQLPAELSGGMRKRIGLARALIIKPEIIIYDEPTGGLDTITAREIIELIRNIGLKYNTSSIIITHDLTCAKYTGDRVIVLKDGLIKAEGSYKDIENNADDWVKSFFEK</sequence>
<dbReference type="PANTHER" id="PTHR43023">
    <property type="entry name" value="PROTEIN TRIGALACTOSYLDIACYLGLYCEROL 3, CHLOROPLASTIC"/>
    <property type="match status" value="1"/>
</dbReference>
<protein>
    <submittedName>
        <fullName evidence="5">ABC transporter ATP-binding protein</fullName>
    </submittedName>
</protein>
<keyword evidence="2" id="KW-0547">Nucleotide-binding</keyword>
<dbReference type="SMART" id="SM00382">
    <property type="entry name" value="AAA"/>
    <property type="match status" value="1"/>
</dbReference>
<dbReference type="GO" id="GO:0016887">
    <property type="term" value="F:ATP hydrolysis activity"/>
    <property type="evidence" value="ECO:0007669"/>
    <property type="project" value="InterPro"/>
</dbReference>
<comment type="caution">
    <text evidence="5">The sequence shown here is derived from an EMBL/GenBank/DDBJ whole genome shotgun (WGS) entry which is preliminary data.</text>
</comment>
<gene>
    <name evidence="5" type="ORF">DRF65_03265</name>
</gene>
<keyword evidence="3 5" id="KW-0067">ATP-binding</keyword>
<dbReference type="GO" id="GO:0005524">
    <property type="term" value="F:ATP binding"/>
    <property type="evidence" value="ECO:0007669"/>
    <property type="project" value="UniProtKB-KW"/>
</dbReference>
<dbReference type="Proteomes" id="UP000256686">
    <property type="component" value="Unassembled WGS sequence"/>
</dbReference>
<dbReference type="PROSITE" id="PS50893">
    <property type="entry name" value="ABC_TRANSPORTER_2"/>
    <property type="match status" value="1"/>
</dbReference>
<dbReference type="InterPro" id="IPR027417">
    <property type="entry name" value="P-loop_NTPase"/>
</dbReference>
<dbReference type="InterPro" id="IPR017871">
    <property type="entry name" value="ABC_transporter-like_CS"/>
</dbReference>
<keyword evidence="1" id="KW-0813">Transport</keyword>
<evidence type="ECO:0000256" key="1">
    <source>
        <dbReference type="ARBA" id="ARBA00022448"/>
    </source>
</evidence>
<evidence type="ECO:0000313" key="6">
    <source>
        <dbReference type="Proteomes" id="UP000256686"/>
    </source>
</evidence>
<dbReference type="PANTHER" id="PTHR43023:SF3">
    <property type="entry name" value="PROTEIN TRIGALACTOSYLDIACYLGLYCEROL 3, CHLOROPLASTIC"/>
    <property type="match status" value="1"/>
</dbReference>
<evidence type="ECO:0000256" key="3">
    <source>
        <dbReference type="ARBA" id="ARBA00022840"/>
    </source>
</evidence>
<organism evidence="5 6">
    <name type="scientific">Chryseobacterium pennae</name>
    <dbReference type="NCBI Taxonomy" id="2258962"/>
    <lineage>
        <taxon>Bacteria</taxon>
        <taxon>Pseudomonadati</taxon>
        <taxon>Bacteroidota</taxon>
        <taxon>Flavobacteriia</taxon>
        <taxon>Flavobacteriales</taxon>
        <taxon>Weeksellaceae</taxon>
        <taxon>Chryseobacterium group</taxon>
        <taxon>Chryseobacterium</taxon>
    </lineage>
</organism>
<feature type="domain" description="ABC transporter" evidence="4">
    <location>
        <begin position="22"/>
        <end position="259"/>
    </location>
</feature>